<reference evidence="1" key="1">
    <citation type="journal article" date="2014" name="Nat. Commun.">
        <title>The tobacco genome sequence and its comparison with those of tomato and potato.</title>
        <authorList>
            <person name="Sierro N."/>
            <person name="Battey J.N."/>
            <person name="Ouadi S."/>
            <person name="Bakaher N."/>
            <person name="Bovet L."/>
            <person name="Willig A."/>
            <person name="Goepfert S."/>
            <person name="Peitsch M.C."/>
            <person name="Ivanov N.V."/>
        </authorList>
    </citation>
    <scope>NUCLEOTIDE SEQUENCE [LARGE SCALE GENOMIC DNA]</scope>
</reference>
<proteinExistence type="predicted"/>
<protein>
    <submittedName>
        <fullName evidence="2">TMV resistance protein N-like</fullName>
    </submittedName>
</protein>
<name>A0AC58SAG1_TOBAC</name>
<reference evidence="2" key="2">
    <citation type="submission" date="2025-08" db="UniProtKB">
        <authorList>
            <consortium name="RefSeq"/>
        </authorList>
    </citation>
    <scope>IDENTIFICATION</scope>
    <source>
        <tissue evidence="2">Leaf</tissue>
    </source>
</reference>
<gene>
    <name evidence="2" type="primary">LOC142166471</name>
</gene>
<dbReference type="Proteomes" id="UP000790787">
    <property type="component" value="Chromosome 11"/>
</dbReference>
<organism evidence="1 2">
    <name type="scientific">Nicotiana tabacum</name>
    <name type="common">Common tobacco</name>
    <dbReference type="NCBI Taxonomy" id="4097"/>
    <lineage>
        <taxon>Eukaryota</taxon>
        <taxon>Viridiplantae</taxon>
        <taxon>Streptophyta</taxon>
        <taxon>Embryophyta</taxon>
        <taxon>Tracheophyta</taxon>
        <taxon>Spermatophyta</taxon>
        <taxon>Magnoliopsida</taxon>
        <taxon>eudicotyledons</taxon>
        <taxon>Gunneridae</taxon>
        <taxon>Pentapetalae</taxon>
        <taxon>asterids</taxon>
        <taxon>lamiids</taxon>
        <taxon>Solanales</taxon>
        <taxon>Solanaceae</taxon>
        <taxon>Nicotianoideae</taxon>
        <taxon>Nicotianeae</taxon>
        <taxon>Nicotiana</taxon>
    </lineage>
</organism>
<keyword evidence="1" id="KW-1185">Reference proteome</keyword>
<evidence type="ECO:0000313" key="1">
    <source>
        <dbReference type="Proteomes" id="UP000790787"/>
    </source>
</evidence>
<dbReference type="RefSeq" id="XP_075081964.1">
    <property type="nucleotide sequence ID" value="XM_075225863.1"/>
</dbReference>
<evidence type="ECO:0000313" key="2">
    <source>
        <dbReference type="RefSeq" id="XP_075081964.1"/>
    </source>
</evidence>
<sequence length="316" mass="36324">MLSFICCRGRNKWRSSKDRVLFEFPPVAEGFRSLETLSLSYCNLIDGGLPEDIGSLSSLKKLYLMGNNFEHLPRSIAQLGALRILDFKDCQRLSQLPELPPELNELYVDCHMALKSIHDLVTKRKKLQRVKFLPLYGKDDAHNDSIYNLFAHALFQNISASYSLSENVLTIWHPHKKIPSWFLYQGTDRRVSVNLPENWYIPDKFLGFAGCYNGSLIDTTAQLIPKCDDGMSWMTQKLGLSNHSESDSEHYIHFFFVPFAILWDTSKANGKTPNDYGIIRLSFSGVIKKYGLRLLYKDEFHDTMTDEASCCRCRIL</sequence>
<accession>A0AC58SAG1</accession>